<accession>A0A4U5LTH1</accession>
<keyword evidence="1" id="KW-1133">Transmembrane helix</keyword>
<evidence type="ECO:0000313" key="3">
    <source>
        <dbReference type="EMBL" id="TKR59366.1"/>
    </source>
</evidence>
<evidence type="ECO:0000256" key="1">
    <source>
        <dbReference type="SAM" id="Phobius"/>
    </source>
</evidence>
<protein>
    <recommendedName>
        <fullName evidence="5">SXP/RAL-2 family protein Ani s 5-like cation-binding domain-containing protein</fullName>
    </recommendedName>
</protein>
<dbReference type="AlphaFoldDB" id="A0A4U5LTH1"/>
<feature type="chain" id="PRO_5020499598" description="SXP/RAL-2 family protein Ani s 5-like cation-binding domain-containing protein" evidence="2">
    <location>
        <begin position="23"/>
        <end position="159"/>
    </location>
</feature>
<evidence type="ECO:0000313" key="4">
    <source>
        <dbReference type="Proteomes" id="UP000298663"/>
    </source>
</evidence>
<keyword evidence="1" id="KW-0472">Membrane</keyword>
<feature type="signal peptide" evidence="2">
    <location>
        <begin position="1"/>
        <end position="22"/>
    </location>
</feature>
<feature type="transmembrane region" description="Helical" evidence="1">
    <location>
        <begin position="103"/>
        <end position="125"/>
    </location>
</feature>
<evidence type="ECO:0000256" key="2">
    <source>
        <dbReference type="SAM" id="SignalP"/>
    </source>
</evidence>
<keyword evidence="2" id="KW-0732">Signal</keyword>
<comment type="caution">
    <text evidence="3">The sequence shown here is derived from an EMBL/GenBank/DDBJ whole genome shotgun (WGS) entry which is preliminary data.</text>
</comment>
<proteinExistence type="predicted"/>
<keyword evidence="4" id="KW-1185">Reference proteome</keyword>
<dbReference type="Proteomes" id="UP000298663">
    <property type="component" value="Unassembled WGS sequence"/>
</dbReference>
<reference evidence="3 4" key="2">
    <citation type="journal article" date="2019" name="G3 (Bethesda)">
        <title>Hybrid Assembly of the Genome of the Entomopathogenic Nematode Steinernema carpocapsae Identifies the X-Chromosome.</title>
        <authorList>
            <person name="Serra L."/>
            <person name="Macchietto M."/>
            <person name="Macias-Munoz A."/>
            <person name="McGill C.J."/>
            <person name="Rodriguez I.M."/>
            <person name="Rodriguez B."/>
            <person name="Murad R."/>
            <person name="Mortazavi A."/>
        </authorList>
    </citation>
    <scope>NUCLEOTIDE SEQUENCE [LARGE SCALE GENOMIC DNA]</scope>
    <source>
        <strain evidence="3 4">ALL</strain>
    </source>
</reference>
<name>A0A4U5LTH1_STECR</name>
<feature type="transmembrane region" description="Helical" evidence="1">
    <location>
        <begin position="137"/>
        <end position="157"/>
    </location>
</feature>
<gene>
    <name evidence="3" type="ORF">L596_029048</name>
</gene>
<reference evidence="3 4" key="1">
    <citation type="journal article" date="2015" name="Genome Biol.">
        <title>Comparative genomics of Steinernema reveals deeply conserved gene regulatory networks.</title>
        <authorList>
            <person name="Dillman A.R."/>
            <person name="Macchietto M."/>
            <person name="Porter C.F."/>
            <person name="Rogers A."/>
            <person name="Williams B."/>
            <person name="Antoshechkin I."/>
            <person name="Lee M.M."/>
            <person name="Goodwin Z."/>
            <person name="Lu X."/>
            <person name="Lewis E.E."/>
            <person name="Goodrich-Blair H."/>
            <person name="Stock S.P."/>
            <person name="Adams B.J."/>
            <person name="Sternberg P.W."/>
            <person name="Mortazavi A."/>
        </authorList>
    </citation>
    <scope>NUCLEOTIDE SEQUENCE [LARGE SCALE GENOMIC DNA]</scope>
    <source>
        <strain evidence="3 4">ALL</strain>
    </source>
</reference>
<dbReference type="EMBL" id="AZBU02000012">
    <property type="protein sequence ID" value="TKR59366.1"/>
    <property type="molecule type" value="Genomic_DNA"/>
</dbReference>
<organism evidence="3 4">
    <name type="scientific">Steinernema carpocapsae</name>
    <name type="common">Entomopathogenic nematode</name>
    <dbReference type="NCBI Taxonomy" id="34508"/>
    <lineage>
        <taxon>Eukaryota</taxon>
        <taxon>Metazoa</taxon>
        <taxon>Ecdysozoa</taxon>
        <taxon>Nematoda</taxon>
        <taxon>Chromadorea</taxon>
        <taxon>Rhabditida</taxon>
        <taxon>Tylenchina</taxon>
        <taxon>Panagrolaimomorpha</taxon>
        <taxon>Strongyloidoidea</taxon>
        <taxon>Steinernematidae</taxon>
        <taxon>Steinernema</taxon>
    </lineage>
</organism>
<evidence type="ECO:0008006" key="5">
    <source>
        <dbReference type="Google" id="ProtNLM"/>
    </source>
</evidence>
<sequence>MSFKLLLVITLFVAFAAVFIQADNVVSDISSALNAVLQPLLNLVVRILNVVLDLLNGTLQPNGLLTIVVDLLTQLLNFLGVELGGRSPSGSTPAPVGGLLGSVVGLVEILLKVVIGIVDVLLNLLTGVLTVVDIPITLVNTISSFIGSILSGINGIAGR</sequence>
<keyword evidence="1" id="KW-0812">Transmembrane</keyword>
<feature type="transmembrane region" description="Helical" evidence="1">
    <location>
        <begin position="64"/>
        <end position="83"/>
    </location>
</feature>